<evidence type="ECO:0000256" key="11">
    <source>
        <dbReference type="ARBA" id="ARBA00046836"/>
    </source>
</evidence>
<dbReference type="InterPro" id="IPR042815">
    <property type="entry name" value="DRC10"/>
</dbReference>
<evidence type="ECO:0000256" key="9">
    <source>
        <dbReference type="ARBA" id="ARBA00023273"/>
    </source>
</evidence>
<comment type="subcellular location">
    <subcellularLocation>
        <location evidence="2">Cytoplasm</location>
        <location evidence="2">Cytoskeleton</location>
        <location evidence="2">Flagellum axoneme</location>
    </subcellularLocation>
</comment>
<organism evidence="13 14">
    <name type="scientific">Chiloscyllium punctatum</name>
    <name type="common">Brownbanded bambooshark</name>
    <name type="synonym">Hemiscyllium punctatum</name>
    <dbReference type="NCBI Taxonomy" id="137246"/>
    <lineage>
        <taxon>Eukaryota</taxon>
        <taxon>Metazoa</taxon>
        <taxon>Chordata</taxon>
        <taxon>Craniata</taxon>
        <taxon>Vertebrata</taxon>
        <taxon>Chondrichthyes</taxon>
        <taxon>Elasmobranchii</taxon>
        <taxon>Galeomorphii</taxon>
        <taxon>Galeoidea</taxon>
        <taxon>Orectolobiformes</taxon>
        <taxon>Hemiscylliidae</taxon>
        <taxon>Chiloscyllium</taxon>
    </lineage>
</organism>
<accession>A0A401SP67</accession>
<evidence type="ECO:0000313" key="13">
    <source>
        <dbReference type="EMBL" id="GCC32178.1"/>
    </source>
</evidence>
<keyword evidence="6" id="KW-0282">Flagellum</keyword>
<keyword evidence="14" id="KW-1185">Reference proteome</keyword>
<gene>
    <name evidence="13" type="ORF">chiPu_0010638</name>
</gene>
<dbReference type="OrthoDB" id="536093at2759"/>
<comment type="similarity">
    <text evidence="3">Belongs to the DRC10 family.</text>
</comment>
<dbReference type="InterPro" id="IPR000048">
    <property type="entry name" value="IQ_motif_EF-hand-BS"/>
</dbReference>
<comment type="function">
    <text evidence="1">Component of the nexin-dynein regulatory complex (N-DRC), a key regulator of ciliary/flagellar motility which maintains the alignment and integrity of the distal axoneme and regulates microtubule sliding in motile axonemes.</text>
</comment>
<reference evidence="13 14" key="1">
    <citation type="journal article" date="2018" name="Nat. Ecol. Evol.">
        <title>Shark genomes provide insights into elasmobranch evolution and the origin of vertebrates.</title>
        <authorList>
            <person name="Hara Y"/>
            <person name="Yamaguchi K"/>
            <person name="Onimaru K"/>
            <person name="Kadota M"/>
            <person name="Koyanagi M"/>
            <person name="Keeley SD"/>
            <person name="Tatsumi K"/>
            <person name="Tanaka K"/>
            <person name="Motone F"/>
            <person name="Kageyama Y"/>
            <person name="Nozu R"/>
            <person name="Adachi N"/>
            <person name="Nishimura O"/>
            <person name="Nakagawa R"/>
            <person name="Tanegashima C"/>
            <person name="Kiyatake I"/>
            <person name="Matsumoto R"/>
            <person name="Murakumo K"/>
            <person name="Nishida K"/>
            <person name="Terakita A"/>
            <person name="Kuratani S"/>
            <person name="Sato K"/>
            <person name="Hyodo S Kuraku.S."/>
        </authorList>
    </citation>
    <scope>NUCLEOTIDE SEQUENCE [LARGE SCALE GENOMIC DNA]</scope>
</reference>
<evidence type="ECO:0000256" key="3">
    <source>
        <dbReference type="ARBA" id="ARBA00009071"/>
    </source>
</evidence>
<protein>
    <recommendedName>
        <fullName evidence="4">Dynein regulatory complex protein 10</fullName>
    </recommendedName>
    <alternativeName>
        <fullName evidence="10">IQ domain-containing protein D</fullName>
    </alternativeName>
</protein>
<comment type="caution">
    <text evidence="13">The sequence shown here is derived from an EMBL/GenBank/DDBJ whole genome shotgun (WGS) entry which is preliminary data.</text>
</comment>
<dbReference type="Proteomes" id="UP000287033">
    <property type="component" value="Unassembled WGS sequence"/>
</dbReference>
<dbReference type="Pfam" id="PF00612">
    <property type="entry name" value="IQ"/>
    <property type="match status" value="1"/>
</dbReference>
<evidence type="ECO:0000256" key="10">
    <source>
        <dbReference type="ARBA" id="ARBA00032180"/>
    </source>
</evidence>
<dbReference type="Gene3D" id="1.20.5.190">
    <property type="match status" value="1"/>
</dbReference>
<keyword evidence="12" id="KW-0175">Coiled coil</keyword>
<evidence type="ECO:0000256" key="1">
    <source>
        <dbReference type="ARBA" id="ARBA00003029"/>
    </source>
</evidence>
<sequence>MATEIIVQHQQLESNAEENISKSSNNYDVSVQNTAPNMDALRILEPVRKKLASIEAERIISVIEKTTDKIQIVTLIPYIIANHDRFSVALGLELMCALREHGRLEKHLDFAFGKLFNVGYPEQANENSIDKVEMKKKEEDIQILQKAFGTSVKNILRLFKRNPSACQIIQSGCHARSRICVDLTLVLMELRDFVFERLLITPSEDKEKFEYVQKIIKRDKQNTEIIATLEVELTAAIQNKENEMLKKNEIIRKLKNNLLQLELFSQDYIRQIKQDAEKQQLNDQKDSEGKIAKYHEEIGQLRTQLNNMITEHRASEVSLRKRKYKIETEIENWIQKYDADLQEKQDEYEQLLKIHKDELILLRELEQKIGTLEPEYTQIVEERKIKEEKKKAKEHQAFLMGKAAITIQSFWKGYKVRQLMKALKKKKKGKGKKKK</sequence>
<feature type="coiled-coil region" evidence="12">
    <location>
        <begin position="291"/>
        <end position="358"/>
    </location>
</feature>
<dbReference type="PROSITE" id="PS50096">
    <property type="entry name" value="IQ"/>
    <property type="match status" value="1"/>
</dbReference>
<dbReference type="EMBL" id="BEZZ01000418">
    <property type="protein sequence ID" value="GCC32178.1"/>
    <property type="molecule type" value="Genomic_DNA"/>
</dbReference>
<dbReference type="SMART" id="SM00015">
    <property type="entry name" value="IQ"/>
    <property type="match status" value="1"/>
</dbReference>
<evidence type="ECO:0000256" key="8">
    <source>
        <dbReference type="ARBA" id="ARBA00023212"/>
    </source>
</evidence>
<dbReference type="STRING" id="137246.A0A401SP67"/>
<evidence type="ECO:0000256" key="5">
    <source>
        <dbReference type="ARBA" id="ARBA00022490"/>
    </source>
</evidence>
<evidence type="ECO:0000256" key="6">
    <source>
        <dbReference type="ARBA" id="ARBA00022846"/>
    </source>
</evidence>
<keyword evidence="9" id="KW-0966">Cell projection</keyword>
<dbReference type="PANTHER" id="PTHR31598:SF1">
    <property type="entry name" value="DYNEIN REGULATORY COMPLEX PROTEIN 10"/>
    <property type="match status" value="1"/>
</dbReference>
<dbReference type="CDD" id="cd23767">
    <property type="entry name" value="IQCD"/>
    <property type="match status" value="1"/>
</dbReference>
<dbReference type="OMA" id="AKIQKYW"/>
<proteinExistence type="inferred from homology"/>
<comment type="subunit">
    <text evidence="11">Component of the nexin-dynein regulatory complex (N-DRC). Interacts with CFAP52.</text>
</comment>
<evidence type="ECO:0000256" key="12">
    <source>
        <dbReference type="SAM" id="Coils"/>
    </source>
</evidence>
<keyword evidence="7" id="KW-0969">Cilium</keyword>
<dbReference type="AlphaFoldDB" id="A0A401SP67"/>
<evidence type="ECO:0000256" key="2">
    <source>
        <dbReference type="ARBA" id="ARBA00004611"/>
    </source>
</evidence>
<evidence type="ECO:0000256" key="4">
    <source>
        <dbReference type="ARBA" id="ARBA00021752"/>
    </source>
</evidence>
<evidence type="ECO:0000256" key="7">
    <source>
        <dbReference type="ARBA" id="ARBA00023069"/>
    </source>
</evidence>
<name>A0A401SP67_CHIPU</name>
<keyword evidence="5" id="KW-0963">Cytoplasm</keyword>
<keyword evidence="8" id="KW-0206">Cytoskeleton</keyword>
<dbReference type="PANTHER" id="PTHR31598">
    <property type="entry name" value="IQ DOMAIN-CONTAINING PROTEIN D"/>
    <property type="match status" value="1"/>
</dbReference>
<evidence type="ECO:0000313" key="14">
    <source>
        <dbReference type="Proteomes" id="UP000287033"/>
    </source>
</evidence>